<dbReference type="Proteomes" id="UP000559027">
    <property type="component" value="Unassembled WGS sequence"/>
</dbReference>
<protein>
    <recommendedName>
        <fullName evidence="3">Nephrocystin 3-like N-terminal domain-containing protein</fullName>
    </recommendedName>
</protein>
<organism evidence="4 5">
    <name type="scientific">Leucocoprinus leucothites</name>
    <dbReference type="NCBI Taxonomy" id="201217"/>
    <lineage>
        <taxon>Eukaryota</taxon>
        <taxon>Fungi</taxon>
        <taxon>Dikarya</taxon>
        <taxon>Basidiomycota</taxon>
        <taxon>Agaricomycotina</taxon>
        <taxon>Agaricomycetes</taxon>
        <taxon>Agaricomycetidae</taxon>
        <taxon>Agaricales</taxon>
        <taxon>Agaricineae</taxon>
        <taxon>Agaricaceae</taxon>
        <taxon>Leucocoprinus</taxon>
    </lineage>
</organism>
<feature type="compositionally biased region" description="Polar residues" evidence="2">
    <location>
        <begin position="1"/>
        <end position="20"/>
    </location>
</feature>
<accession>A0A8H5CXW0</accession>
<dbReference type="OrthoDB" id="3262196at2759"/>
<dbReference type="EMBL" id="JAACJO010000015">
    <property type="protein sequence ID" value="KAF5350044.1"/>
    <property type="molecule type" value="Genomic_DNA"/>
</dbReference>
<gene>
    <name evidence="4" type="ORF">D9756_009166</name>
</gene>
<sequence length="650" mass="73151">MAQVQESTTSGERPTTNAPTGSFHGAHHFAQHNPTFIDSMQLHQANVISGERSGMTILLDRTINDVFHDSSTHKPACHAGTRVELIDEGANWGRGTSDPDKALFWIDGPAGVGKSSVGQSCAEILGKENRLGAAVFFSRPNGRDDPSRLFTSIAYRLATQFDPYRQIVEQRIQKDPTVVTLSMQNQFRELLERPLQVLGESHHLTAVEGWVIVIDGLDECNGTEGEGNAGETHRDIVKIIATSVHARGTPFRWMILSRSEPSIVAAFKDVQVSSITIHKPLRISREIDNEIEHVIKEELTRIGKESGLSSSWFSESDVKTLVELCAGLWAYEATIVRFIAMKNSTGPASQLRIVLDFAIRQRATGDNPLEALDAFYTLIINSVPEKTLSIAQRIIILTTCDIDQVLYLSYILGISEAEIEYACGTLHAVLDIRTTRRRVTFHHASFTDYIKNRERSGALCVSGQIQKDFWQDTMKRMLEVAYVRQKGEWINNVPNFRIVIKHIFVAVILVFFSSDWRTDEAVVIPHRNYDFNTALKDLLKPLLRPCYNPFIHLNTLKLLKLVNEDPNVSDETISDGSARAANQHQKQAPFILGRGKTKVLLWICDNKGKARSYKTNDFIPARIIITPYPSFSQLLLRSSYRQGQYIQFIY</sequence>
<evidence type="ECO:0000313" key="4">
    <source>
        <dbReference type="EMBL" id="KAF5350044.1"/>
    </source>
</evidence>
<dbReference type="InterPro" id="IPR027417">
    <property type="entry name" value="P-loop_NTPase"/>
</dbReference>
<comment type="caution">
    <text evidence="4">The sequence shown here is derived from an EMBL/GenBank/DDBJ whole genome shotgun (WGS) entry which is preliminary data.</text>
</comment>
<keyword evidence="1" id="KW-0677">Repeat</keyword>
<dbReference type="Pfam" id="PF24883">
    <property type="entry name" value="NPHP3_N"/>
    <property type="match status" value="1"/>
</dbReference>
<evidence type="ECO:0000256" key="2">
    <source>
        <dbReference type="SAM" id="MobiDB-lite"/>
    </source>
</evidence>
<evidence type="ECO:0000256" key="1">
    <source>
        <dbReference type="ARBA" id="ARBA00022737"/>
    </source>
</evidence>
<feature type="domain" description="Nephrocystin 3-like N-terminal" evidence="3">
    <location>
        <begin position="98"/>
        <end position="258"/>
    </location>
</feature>
<dbReference type="Gene3D" id="3.40.50.300">
    <property type="entry name" value="P-loop containing nucleotide triphosphate hydrolases"/>
    <property type="match status" value="1"/>
</dbReference>
<dbReference type="InterPro" id="IPR056884">
    <property type="entry name" value="NPHP3-like_N"/>
</dbReference>
<reference evidence="4 5" key="1">
    <citation type="journal article" date="2020" name="ISME J.">
        <title>Uncovering the hidden diversity of litter-decomposition mechanisms in mushroom-forming fungi.</title>
        <authorList>
            <person name="Floudas D."/>
            <person name="Bentzer J."/>
            <person name="Ahren D."/>
            <person name="Johansson T."/>
            <person name="Persson P."/>
            <person name="Tunlid A."/>
        </authorList>
    </citation>
    <scope>NUCLEOTIDE SEQUENCE [LARGE SCALE GENOMIC DNA]</scope>
    <source>
        <strain evidence="4 5">CBS 146.42</strain>
    </source>
</reference>
<keyword evidence="5" id="KW-1185">Reference proteome</keyword>
<evidence type="ECO:0000313" key="5">
    <source>
        <dbReference type="Proteomes" id="UP000559027"/>
    </source>
</evidence>
<dbReference type="SUPFAM" id="SSF52540">
    <property type="entry name" value="P-loop containing nucleoside triphosphate hydrolases"/>
    <property type="match status" value="1"/>
</dbReference>
<name>A0A8H5CXW0_9AGAR</name>
<proteinExistence type="predicted"/>
<dbReference type="PANTHER" id="PTHR10039:SF17">
    <property type="entry name" value="FUNGAL STAND N-TERMINAL GOODBYE DOMAIN-CONTAINING PROTEIN-RELATED"/>
    <property type="match status" value="1"/>
</dbReference>
<dbReference type="PANTHER" id="PTHR10039">
    <property type="entry name" value="AMELOGENIN"/>
    <property type="match status" value="1"/>
</dbReference>
<evidence type="ECO:0000259" key="3">
    <source>
        <dbReference type="Pfam" id="PF24883"/>
    </source>
</evidence>
<dbReference type="AlphaFoldDB" id="A0A8H5CXW0"/>
<feature type="region of interest" description="Disordered" evidence="2">
    <location>
        <begin position="1"/>
        <end position="28"/>
    </location>
</feature>